<comment type="caution">
    <text evidence="7">The sequence shown here is derived from an EMBL/GenBank/DDBJ whole genome shotgun (WGS) entry which is preliminary data.</text>
</comment>
<evidence type="ECO:0000256" key="1">
    <source>
        <dbReference type="ARBA" id="ARBA00009156"/>
    </source>
</evidence>
<dbReference type="InterPro" id="IPR043129">
    <property type="entry name" value="ATPase_NBD"/>
</dbReference>
<dbReference type="PANTHER" id="PTHR43095">
    <property type="entry name" value="SUGAR KINASE"/>
    <property type="match status" value="1"/>
</dbReference>
<dbReference type="InterPro" id="IPR050406">
    <property type="entry name" value="FGGY_Carb_Kinase"/>
</dbReference>
<dbReference type="Gene3D" id="3.30.420.40">
    <property type="match status" value="2"/>
</dbReference>
<evidence type="ECO:0000259" key="6">
    <source>
        <dbReference type="Pfam" id="PF21546"/>
    </source>
</evidence>
<dbReference type="GO" id="GO:0016301">
    <property type="term" value="F:kinase activity"/>
    <property type="evidence" value="ECO:0007669"/>
    <property type="project" value="UniProtKB-KW"/>
</dbReference>
<protein>
    <submittedName>
        <fullName evidence="7">Carbohydrate kinase</fullName>
    </submittedName>
</protein>
<feature type="region of interest" description="Disordered" evidence="4">
    <location>
        <begin position="473"/>
        <end position="498"/>
    </location>
</feature>
<dbReference type="SUPFAM" id="SSF53067">
    <property type="entry name" value="Actin-like ATPase domain"/>
    <property type="match status" value="2"/>
</dbReference>
<proteinExistence type="inferred from homology"/>
<reference evidence="8" key="1">
    <citation type="submission" date="2015-07" db="EMBL/GenBank/DDBJ databases">
        <title>Whole genome sequence of an Ensifer adhaerens strain isolated from a cave pool in the Wind Cave National Park.</title>
        <authorList>
            <person name="Eng W.W.H."/>
            <person name="Gan H.M."/>
            <person name="Barton H.A."/>
            <person name="Savka M.A."/>
        </authorList>
    </citation>
    <scope>NUCLEOTIDE SEQUENCE [LARGE SCALE GENOMIC DNA]</scope>
    <source>
        <strain evidence="8">SD006</strain>
    </source>
</reference>
<dbReference type="PATRIC" id="fig|106592.7.peg.1782"/>
<evidence type="ECO:0000313" key="7">
    <source>
        <dbReference type="EMBL" id="KOF16811.1"/>
    </source>
</evidence>
<dbReference type="AlphaFoldDB" id="A0A0L8BQ31"/>
<dbReference type="InterPro" id="IPR049382">
    <property type="entry name" value="FGGY_C_2"/>
</dbReference>
<dbReference type="InterPro" id="IPR018484">
    <property type="entry name" value="FGGY_N"/>
</dbReference>
<sequence length="498" mass="53542">MPASRNEQGTIAVLDVGKTNVKLNAVTADGVVLETLSIPNPVLPGPPWRHHDLGAIGEWVFSGLGQLARRHPLSAFVASGHGSGGVLVGDDPESGDGTALPMIDYEQPLPEAVNAGYIPLSGSFFDRGSATMHAATHQARQLYWMQEREPEAFSRARWYLGLPQYWAWRLSGVATAETSLLGAQSHLWNVAERHFAPIVEARGWRRLMPPFADAWQDLGPVRAALARRYALPEEFRVLVGAHDSSLNHYRYHAAGLSDFIVISTGTWIVGFSGQTALDRLDEDRGMTLNSDVFGNPLGGVLTMGGREFSYVAGQEPPDGPVPEQIVRRLIGGRTMALPSFGDDNGLFPGSAGHGHITEPKPETAMERKALALLYCALLTAECVEALGAGPSVVLDGSFLRDPLYARLVAALLPERQVRFNLDAYGVASGAALLAGQRTRTGPAPLSLAEVADIAPLTAAISDYAARWRATARRQAEPVFTDTSKGKSDEPARHSHSSP</sequence>
<comment type="similarity">
    <text evidence="1">Belongs to the FGGY kinase family.</text>
</comment>
<dbReference type="Pfam" id="PF00370">
    <property type="entry name" value="FGGY_N"/>
    <property type="match status" value="1"/>
</dbReference>
<evidence type="ECO:0000256" key="4">
    <source>
        <dbReference type="SAM" id="MobiDB-lite"/>
    </source>
</evidence>
<dbReference type="OrthoDB" id="9786272at2"/>
<organism evidence="7 8">
    <name type="scientific">Ensifer adhaerens</name>
    <name type="common">Sinorhizobium morelense</name>
    <dbReference type="NCBI Taxonomy" id="106592"/>
    <lineage>
        <taxon>Bacteria</taxon>
        <taxon>Pseudomonadati</taxon>
        <taxon>Pseudomonadota</taxon>
        <taxon>Alphaproteobacteria</taxon>
        <taxon>Hyphomicrobiales</taxon>
        <taxon>Rhizobiaceae</taxon>
        <taxon>Sinorhizobium/Ensifer group</taxon>
        <taxon>Ensifer</taxon>
    </lineage>
</organism>
<accession>A0A0L8BQ31</accession>
<feature type="domain" description="Carbohydrate kinase FGGY C-terminal" evidence="6">
    <location>
        <begin position="258"/>
        <end position="436"/>
    </location>
</feature>
<evidence type="ECO:0000256" key="3">
    <source>
        <dbReference type="ARBA" id="ARBA00022777"/>
    </source>
</evidence>
<keyword evidence="2" id="KW-0808">Transferase</keyword>
<name>A0A0L8BQ31_ENSAD</name>
<evidence type="ECO:0000313" key="8">
    <source>
        <dbReference type="Proteomes" id="UP000037425"/>
    </source>
</evidence>
<dbReference type="Pfam" id="PF21546">
    <property type="entry name" value="FGGY_C_2"/>
    <property type="match status" value="1"/>
</dbReference>
<dbReference type="RefSeq" id="WP_053250525.1">
    <property type="nucleotide sequence ID" value="NZ_LGAP01000014.1"/>
</dbReference>
<feature type="domain" description="Carbohydrate kinase FGGY N-terminal" evidence="5">
    <location>
        <begin position="134"/>
        <end position="245"/>
    </location>
</feature>
<dbReference type="EMBL" id="LGAP01000014">
    <property type="protein sequence ID" value="KOF16811.1"/>
    <property type="molecule type" value="Genomic_DNA"/>
</dbReference>
<dbReference type="Proteomes" id="UP000037425">
    <property type="component" value="Unassembled WGS sequence"/>
</dbReference>
<keyword evidence="3 7" id="KW-0418">Kinase</keyword>
<evidence type="ECO:0000259" key="5">
    <source>
        <dbReference type="Pfam" id="PF00370"/>
    </source>
</evidence>
<dbReference type="GO" id="GO:0005975">
    <property type="term" value="P:carbohydrate metabolic process"/>
    <property type="evidence" value="ECO:0007669"/>
    <property type="project" value="InterPro"/>
</dbReference>
<gene>
    <name evidence="7" type="ORF">AC244_19775</name>
</gene>
<evidence type="ECO:0000256" key="2">
    <source>
        <dbReference type="ARBA" id="ARBA00022679"/>
    </source>
</evidence>
<feature type="compositionally biased region" description="Basic and acidic residues" evidence="4">
    <location>
        <begin position="483"/>
        <end position="492"/>
    </location>
</feature>